<feature type="region of interest" description="Disordered" evidence="1">
    <location>
        <begin position="60"/>
        <end position="82"/>
    </location>
</feature>
<organism evidence="2 3">
    <name type="scientific">Steccherinum ochraceum</name>
    <dbReference type="NCBI Taxonomy" id="92696"/>
    <lineage>
        <taxon>Eukaryota</taxon>
        <taxon>Fungi</taxon>
        <taxon>Dikarya</taxon>
        <taxon>Basidiomycota</taxon>
        <taxon>Agaricomycotina</taxon>
        <taxon>Agaricomycetes</taxon>
        <taxon>Polyporales</taxon>
        <taxon>Steccherinaceae</taxon>
        <taxon>Steccherinum</taxon>
    </lineage>
</organism>
<proteinExistence type="predicted"/>
<dbReference type="Proteomes" id="UP000292702">
    <property type="component" value="Unassembled WGS sequence"/>
</dbReference>
<feature type="compositionally biased region" description="Low complexity" evidence="1">
    <location>
        <begin position="66"/>
        <end position="82"/>
    </location>
</feature>
<evidence type="ECO:0000313" key="2">
    <source>
        <dbReference type="EMBL" id="TCD64496.1"/>
    </source>
</evidence>
<sequence>MYARDELVSLAVRDVLHILEARDLHLTARGLERRGHGASIPGSRPASPGPVEAVSAADSLKHMSQGGHPAPAQNAPPAGGAAGAAAPINYGEMKPLSGFPTSNVLDALRAGWRRVQISTADDVSVPDDDVDSDSSESFLARRDAIGYINDLVKRGGTAGKGEASKEPSEARKEQQRIASQNYRAKKTQEANAEREKLRAAGLDPSSYKRPSGRSEAATQARKDDNPRRKAEARAKQKAAEDARAKDRADKDAAKEKAWNELNEPHDYDGMQPVKQFPESFERGGTKGVGGSPKDATQ</sequence>
<evidence type="ECO:0000256" key="1">
    <source>
        <dbReference type="SAM" id="MobiDB-lite"/>
    </source>
</evidence>
<reference evidence="2 3" key="1">
    <citation type="submission" date="2018-11" db="EMBL/GenBank/DDBJ databases">
        <title>Genome assembly of Steccherinum ochraceum LE-BIN_3174, the white-rot fungus of the Steccherinaceae family (The Residual Polyporoid clade, Polyporales, Basidiomycota).</title>
        <authorList>
            <person name="Fedorova T.V."/>
            <person name="Glazunova O.A."/>
            <person name="Landesman E.O."/>
            <person name="Moiseenko K.V."/>
            <person name="Psurtseva N.V."/>
            <person name="Savinova O.S."/>
            <person name="Shakhova N.V."/>
            <person name="Tyazhelova T.V."/>
            <person name="Vasina D.V."/>
        </authorList>
    </citation>
    <scope>NUCLEOTIDE SEQUENCE [LARGE SCALE GENOMIC DNA]</scope>
    <source>
        <strain evidence="2 3">LE-BIN_3174</strain>
    </source>
</reference>
<dbReference type="EMBL" id="RWJN01000233">
    <property type="protein sequence ID" value="TCD64496.1"/>
    <property type="molecule type" value="Genomic_DNA"/>
</dbReference>
<dbReference type="AlphaFoldDB" id="A0A4R0RC24"/>
<name>A0A4R0RC24_9APHY</name>
<feature type="compositionally biased region" description="Basic and acidic residues" evidence="1">
    <location>
        <begin position="186"/>
        <end position="198"/>
    </location>
</feature>
<keyword evidence="3" id="KW-1185">Reference proteome</keyword>
<comment type="caution">
    <text evidence="2">The sequence shown here is derived from an EMBL/GenBank/DDBJ whole genome shotgun (WGS) entry which is preliminary data.</text>
</comment>
<gene>
    <name evidence="2" type="ORF">EIP91_004024</name>
</gene>
<feature type="region of interest" description="Disordered" evidence="1">
    <location>
        <begin position="155"/>
        <end position="297"/>
    </location>
</feature>
<feature type="region of interest" description="Disordered" evidence="1">
    <location>
        <begin position="34"/>
        <end position="53"/>
    </location>
</feature>
<feature type="compositionally biased region" description="Basic and acidic residues" evidence="1">
    <location>
        <begin position="162"/>
        <end position="175"/>
    </location>
</feature>
<accession>A0A4R0RC24</accession>
<protein>
    <submittedName>
        <fullName evidence="2">Uncharacterized protein</fullName>
    </submittedName>
</protein>
<evidence type="ECO:0000313" key="3">
    <source>
        <dbReference type="Proteomes" id="UP000292702"/>
    </source>
</evidence>
<feature type="compositionally biased region" description="Basic and acidic residues" evidence="1">
    <location>
        <begin position="220"/>
        <end position="268"/>
    </location>
</feature>